<dbReference type="Proteomes" id="UP001165498">
    <property type="component" value="Unassembled WGS sequence"/>
</dbReference>
<name>A0ABT1QYA9_9GAMM</name>
<proteinExistence type="predicted"/>
<keyword evidence="2" id="KW-1185">Reference proteome</keyword>
<dbReference type="RefSeq" id="WP_255916459.1">
    <property type="nucleotide sequence ID" value="NZ_JANFQO010000027.1"/>
</dbReference>
<evidence type="ECO:0000313" key="2">
    <source>
        <dbReference type="Proteomes" id="UP001165498"/>
    </source>
</evidence>
<accession>A0ABT1QYA9</accession>
<sequence>MPAQISPGPLGLDSAIPRSRVDFGTLARVATPQPTLLAQVKKPAQIEPQSGNPRHVNDFFNDLYPTLKKLAEELAIHEDFILALSSYESGWYNAHNRGLNNPFGMTQGGGNNLKFASAKAAADAWHRTFGNQVRGVKTIDAFVKGLLSPPRVYNTVNPQWGAKVKAQYASVVKRKAIWLAEKEKRT</sequence>
<dbReference type="EMBL" id="JANFQO010000027">
    <property type="protein sequence ID" value="MCQ4167271.1"/>
    <property type="molecule type" value="Genomic_DNA"/>
</dbReference>
<evidence type="ECO:0008006" key="3">
    <source>
        <dbReference type="Google" id="ProtNLM"/>
    </source>
</evidence>
<organism evidence="1 2">
    <name type="scientific">Tahibacter harae</name>
    <dbReference type="NCBI Taxonomy" id="2963937"/>
    <lineage>
        <taxon>Bacteria</taxon>
        <taxon>Pseudomonadati</taxon>
        <taxon>Pseudomonadota</taxon>
        <taxon>Gammaproteobacteria</taxon>
        <taxon>Lysobacterales</taxon>
        <taxon>Rhodanobacteraceae</taxon>
        <taxon>Tahibacter</taxon>
    </lineage>
</organism>
<gene>
    <name evidence="1" type="ORF">NM961_21365</name>
</gene>
<evidence type="ECO:0000313" key="1">
    <source>
        <dbReference type="EMBL" id="MCQ4167271.1"/>
    </source>
</evidence>
<comment type="caution">
    <text evidence="1">The sequence shown here is derived from an EMBL/GenBank/DDBJ whole genome shotgun (WGS) entry which is preliminary data.</text>
</comment>
<protein>
    <recommendedName>
        <fullName evidence="3">Mannosyl-glycoprotein endo-beta-N-acetylglucosaminidase</fullName>
    </recommendedName>
</protein>
<reference evidence="1" key="1">
    <citation type="submission" date="2022-07" db="EMBL/GenBank/DDBJ databases">
        <title>Tahibacter sp., a new gammaproteobacterium isolated from the silt sample collected at pig farm.</title>
        <authorList>
            <person name="Chen H."/>
        </authorList>
    </citation>
    <scope>NUCLEOTIDE SEQUENCE</scope>
    <source>
        <strain evidence="1">P2K</strain>
    </source>
</reference>